<dbReference type="Pfam" id="PF09084">
    <property type="entry name" value="NMT1"/>
    <property type="match status" value="1"/>
</dbReference>
<dbReference type="Gene3D" id="3.40.190.10">
    <property type="entry name" value="Periplasmic binding protein-like II"/>
    <property type="match status" value="2"/>
</dbReference>
<sequence>MVRRTLAVAWWGIATLALPMRAESTQLVMQLDLGVQNVQFAGVLWAQSEGWFSDAGIDLEIRPLPDGYGDLAAKVAASEHTIGSIESGLFLTGRAAGEPLVAIGAMFQASPLCLVAKSHHHLRTPADLVGLRVAVHGDGHEALATILAYSGVDASKVEIGEADYGNGPLLRDEVDAKQAYYVDEYVHMLTAGHAVDALRYKDFGHKAYSQVMFVSEATLAAHRAALVKFLQVLDRGWRAAVAAPEVAAKLVVTRYAPALDLTYQTESLKLMSELLWAEDERTGATSPVTWQANAASFLATHPESSLPPMERWVDFSLIEEAFARAAP</sequence>
<feature type="domain" description="SsuA/THI5-like" evidence="12">
    <location>
        <begin position="37"/>
        <end position="247"/>
    </location>
</feature>
<dbReference type="GO" id="GO:0009228">
    <property type="term" value="P:thiamine biosynthetic process"/>
    <property type="evidence" value="ECO:0007669"/>
    <property type="project" value="UniProtKB-KW"/>
</dbReference>
<dbReference type="RefSeq" id="WP_330927963.1">
    <property type="nucleotide sequence ID" value="NZ_CP119075.1"/>
</dbReference>
<dbReference type="InterPro" id="IPR015168">
    <property type="entry name" value="SsuA/THI5"/>
</dbReference>
<keyword evidence="7" id="KW-0663">Pyridoxal phosphate</keyword>
<evidence type="ECO:0000256" key="10">
    <source>
        <dbReference type="ARBA" id="ARBA00033171"/>
    </source>
</evidence>
<keyword evidence="6" id="KW-0479">Metal-binding</keyword>
<evidence type="ECO:0000313" key="14">
    <source>
        <dbReference type="Proteomes" id="UP001218638"/>
    </source>
</evidence>
<dbReference type="EMBL" id="CP119075">
    <property type="protein sequence ID" value="WED66615.1"/>
    <property type="molecule type" value="Genomic_DNA"/>
</dbReference>
<name>A0AAF0I4P9_9BACT</name>
<evidence type="ECO:0000256" key="11">
    <source>
        <dbReference type="ARBA" id="ARBA00048179"/>
    </source>
</evidence>
<comment type="function">
    <text evidence="1">Responsible for the formation of the pyrimidine heterocycle in the thiamine biosynthesis pathway. Catalyzes the formation of hydroxymethylpyrimidine phosphate (HMP-P) from histidine and pyridoxal phosphate (PLP). The protein uses PLP and the active site histidine to form HMP-P, generating an inactive enzyme. The enzyme can only undergo a single turnover, which suggests it is a suicide enzyme.</text>
</comment>
<dbReference type="GO" id="GO:0016740">
    <property type="term" value="F:transferase activity"/>
    <property type="evidence" value="ECO:0007669"/>
    <property type="project" value="UniProtKB-KW"/>
</dbReference>
<evidence type="ECO:0000256" key="5">
    <source>
        <dbReference type="ARBA" id="ARBA00022679"/>
    </source>
</evidence>
<dbReference type="GO" id="GO:0046872">
    <property type="term" value="F:metal ion binding"/>
    <property type="evidence" value="ECO:0007669"/>
    <property type="project" value="UniProtKB-KW"/>
</dbReference>
<evidence type="ECO:0000256" key="4">
    <source>
        <dbReference type="ARBA" id="ARBA00011738"/>
    </source>
</evidence>
<comment type="subunit">
    <text evidence="4">Homodimer.</text>
</comment>
<dbReference type="KEGG" id="slom:PXH66_07100"/>
<evidence type="ECO:0000256" key="8">
    <source>
        <dbReference type="ARBA" id="ARBA00022977"/>
    </source>
</evidence>
<evidence type="ECO:0000256" key="6">
    <source>
        <dbReference type="ARBA" id="ARBA00022723"/>
    </source>
</evidence>
<dbReference type="Proteomes" id="UP001218638">
    <property type="component" value="Chromosome"/>
</dbReference>
<comment type="similarity">
    <text evidence="3">Belongs to the NMT1/THI5 family.</text>
</comment>
<dbReference type="PANTHER" id="PTHR31528:SF1">
    <property type="entry name" value="4-AMINO-5-HYDROXYMETHYL-2-METHYLPYRIMIDINE PHOSPHATE SYNTHASE THI11-RELATED"/>
    <property type="match status" value="1"/>
</dbReference>
<evidence type="ECO:0000256" key="3">
    <source>
        <dbReference type="ARBA" id="ARBA00009406"/>
    </source>
</evidence>
<keyword evidence="9" id="KW-0408">Iron</keyword>
<dbReference type="PANTHER" id="PTHR31528">
    <property type="entry name" value="4-AMINO-5-HYDROXYMETHYL-2-METHYLPYRIMIDINE PHOSPHATE SYNTHASE THI11-RELATED"/>
    <property type="match status" value="1"/>
</dbReference>
<dbReference type="SUPFAM" id="SSF53850">
    <property type="entry name" value="Periplasmic binding protein-like II"/>
    <property type="match status" value="1"/>
</dbReference>
<evidence type="ECO:0000259" key="12">
    <source>
        <dbReference type="Pfam" id="PF09084"/>
    </source>
</evidence>
<comment type="catalytic activity">
    <reaction evidence="11">
        <text>N(6)-(pyridoxal phosphate)-L-lysyl-[4-amino-5-hydroxymethyl-2-methylpyrimidine phosphate synthase] + L-histidyl-[4-amino-5-hydroxymethyl-2-methylpyrimidine phosphate synthase] + 2 Fe(3+) + 4 H2O = L-lysyl-[4-amino-5-hydroxymethyl-2-methylpyrimidine phosphate synthase] + (2S)-2-amino-5-hydroxy-4-oxopentanoyl-[4-amino-5-hydroxymethyl-2-methylpyrimidine phosphate synthase] + 4-amino-2-methyl-5-(phosphooxymethyl)pyrimidine + 3-oxopropanoate + 2 Fe(2+) + 2 H(+)</text>
        <dbReference type="Rhea" id="RHEA:65756"/>
        <dbReference type="Rhea" id="RHEA-COMP:16892"/>
        <dbReference type="Rhea" id="RHEA-COMP:16893"/>
        <dbReference type="Rhea" id="RHEA-COMP:16894"/>
        <dbReference type="Rhea" id="RHEA-COMP:16895"/>
        <dbReference type="ChEBI" id="CHEBI:15377"/>
        <dbReference type="ChEBI" id="CHEBI:15378"/>
        <dbReference type="ChEBI" id="CHEBI:29033"/>
        <dbReference type="ChEBI" id="CHEBI:29034"/>
        <dbReference type="ChEBI" id="CHEBI:29969"/>
        <dbReference type="ChEBI" id="CHEBI:29979"/>
        <dbReference type="ChEBI" id="CHEBI:33190"/>
        <dbReference type="ChEBI" id="CHEBI:58354"/>
        <dbReference type="ChEBI" id="CHEBI:143915"/>
        <dbReference type="ChEBI" id="CHEBI:157692"/>
    </reaction>
    <physiologicalReaction direction="left-to-right" evidence="11">
        <dbReference type="Rhea" id="RHEA:65757"/>
    </physiologicalReaction>
</comment>
<keyword evidence="8" id="KW-0784">Thiamine biosynthesis</keyword>
<organism evidence="13 14">
    <name type="scientific">Synoicihabitans lomoniglobus</name>
    <dbReference type="NCBI Taxonomy" id="2909285"/>
    <lineage>
        <taxon>Bacteria</taxon>
        <taxon>Pseudomonadati</taxon>
        <taxon>Verrucomicrobiota</taxon>
        <taxon>Opitutia</taxon>
        <taxon>Opitutales</taxon>
        <taxon>Opitutaceae</taxon>
        <taxon>Synoicihabitans</taxon>
    </lineage>
</organism>
<protein>
    <recommendedName>
        <fullName evidence="10">Thiamine pyrimidine synthase</fullName>
    </recommendedName>
</protein>
<reference evidence="13" key="1">
    <citation type="submission" date="2023-03" db="EMBL/GenBank/DDBJ databases">
        <title>Lomoglobus Profundus gen. nov., sp. nov., a novel member of the phylum Verrucomicrobia, isolated from deep-marine sediment of South China Sea.</title>
        <authorList>
            <person name="Ahmad T."/>
            <person name="Ishaq S.E."/>
            <person name="Wang F."/>
        </authorList>
    </citation>
    <scope>NUCLEOTIDE SEQUENCE</scope>
    <source>
        <strain evidence="13">LMO-M01</strain>
    </source>
</reference>
<evidence type="ECO:0000256" key="7">
    <source>
        <dbReference type="ARBA" id="ARBA00022898"/>
    </source>
</evidence>
<gene>
    <name evidence="13" type="ORF">PXH66_07100</name>
</gene>
<evidence type="ECO:0000256" key="1">
    <source>
        <dbReference type="ARBA" id="ARBA00003469"/>
    </source>
</evidence>
<evidence type="ECO:0000256" key="9">
    <source>
        <dbReference type="ARBA" id="ARBA00023004"/>
    </source>
</evidence>
<keyword evidence="5" id="KW-0808">Transferase</keyword>
<dbReference type="InterPro" id="IPR027939">
    <property type="entry name" value="NMT1/THI5"/>
</dbReference>
<proteinExistence type="inferred from homology"/>
<accession>A0AAF0I4P9</accession>
<evidence type="ECO:0000256" key="2">
    <source>
        <dbReference type="ARBA" id="ARBA00004948"/>
    </source>
</evidence>
<evidence type="ECO:0000313" key="13">
    <source>
        <dbReference type="EMBL" id="WED66615.1"/>
    </source>
</evidence>
<comment type="pathway">
    <text evidence="2">Cofactor biosynthesis; thiamine diphosphate biosynthesis.</text>
</comment>
<keyword evidence="14" id="KW-1185">Reference proteome</keyword>
<dbReference type="AlphaFoldDB" id="A0AAF0I4P9"/>